<evidence type="ECO:0000256" key="3">
    <source>
        <dbReference type="PROSITE-ProRule" id="PRU00221"/>
    </source>
</evidence>
<dbReference type="SUPFAM" id="SSF50969">
    <property type="entry name" value="YVTN repeat-like/Quinoprotein amine dehydrogenase"/>
    <property type="match status" value="1"/>
</dbReference>
<dbReference type="Gene3D" id="2.130.10.10">
    <property type="entry name" value="YVTN repeat-like/Quinoprotein amine dehydrogenase"/>
    <property type="match status" value="4"/>
</dbReference>
<reference evidence="5 6" key="1">
    <citation type="journal article" date="2011" name="J. Bacteriol.">
        <title>Genome sequence of Chthoniobacter flavus Ellin428, an aerobic heterotrophic soil bacterium.</title>
        <authorList>
            <person name="Kant R."/>
            <person name="van Passel M.W."/>
            <person name="Palva A."/>
            <person name="Lucas S."/>
            <person name="Lapidus A."/>
            <person name="Glavina Del Rio T."/>
            <person name="Dalin E."/>
            <person name="Tice H."/>
            <person name="Bruce D."/>
            <person name="Goodwin L."/>
            <person name="Pitluck S."/>
            <person name="Larimer F.W."/>
            <person name="Land M.L."/>
            <person name="Hauser L."/>
            <person name="Sangwan P."/>
            <person name="de Vos W.M."/>
            <person name="Janssen P.H."/>
            <person name="Smidt H."/>
        </authorList>
    </citation>
    <scope>NUCLEOTIDE SEQUENCE [LARGE SCALE GENOMIC DNA]</scope>
    <source>
        <strain evidence="5 6">Ellin428</strain>
    </source>
</reference>
<keyword evidence="4" id="KW-0802">TPR repeat</keyword>
<dbReference type="Gene3D" id="1.25.40.10">
    <property type="entry name" value="Tetratricopeptide repeat domain"/>
    <property type="match status" value="1"/>
</dbReference>
<sequence length="1028" mass="111121" precursor="true">MKSSLRFLCGSCSWLCTIAFGVLIVSSRAGEPPKELPESLAAREEAQAYFEDNQPRKAAAALAAAAARDPGNRVLGTMLYAAVRDHVWNLPETLPIKHGGAVETLVFSADGKKIATGAASGEVFISSTEPLDEADAAKERLALPKEESAIVGLSFTKDEKRLAVVTKEGGLRIWDTAAKKPVFEEGKPAQPVTVARRSSRGGIFVIATAGGVIQAVDIEAGKVIAEFHMQGGAVTALAMSRSGMKLAAAGSDHMVRVWNLETAKEIGKGLPHQGAVIALDFSADERYVLTAGEEKIARLWNPEEGVMVMPAMSCGETITKARVSPDGSMIGTLLGDGSVQFWDALTGAKLPVSLHEEAPMNDFVWARTGMRAATASSDGHATIWTTRNGAQRGERILHGGPVLVMTFSPDDKVLATGTADGEARLWRTNGGMPLTTVRNHNARARTAFYSADGQHLVTASEDHTALHWISGHVDPYGPAMQQRGKVTCAVFNADASRILTSDTSGDAQLWDAKKGRVDGKPYHHSAAVNWVDFAPNENRLVTAAGPRATVWSFTDRTKPLAVIQHPGKKKSELKCARFSPDGKLLVTVSTDGTARIWDAKTWRPVSVINRHNALWCARFSPDGSRMVVTGDDVQAVVYDTKTWKPVGTPVLAPGPVFSAVITEDNRFLAITSLLLEAVQFFEIDSGRPLGEGVNLHTQATCIDYLVQDKVVVVACDDGTVRAIEAPFVAQDVPAWMPAFAERLVGLHRTGPDTFERVLTHMAQLHAMADDPALPAEADFTKLARWELASGSDRHGMPRFTSTLADNIVHRVNERSLGALFECYEAISADALVLSGVSLYLPNARHGEFIADMVLKMPDATPLARCYAASTLINAGRGVEALAVVTKAVADAPGDARVLRRAAKVEARMQNMAEAVALFDKSLEIEPDNFETRRAYGWVLYYFQRPAQAAVQFMAAQDLAGEMVDDVIAGLCLCARAQKNDMEALADYHRLVALDPAWKEASYLSDLRGWTQGQLEELERVRRAYVAKK</sequence>
<accession>B4CYT6</accession>
<dbReference type="STRING" id="497964.CfE428DRAFT_1824"/>
<comment type="caution">
    <text evidence="5">The sequence shown here is derived from an EMBL/GenBank/DDBJ whole genome shotgun (WGS) entry which is preliminary data.</text>
</comment>
<feature type="repeat" description="WD" evidence="3">
    <location>
        <begin position="437"/>
        <end position="468"/>
    </location>
</feature>
<dbReference type="InterPro" id="IPR011044">
    <property type="entry name" value="Quino_amine_DH_bsu"/>
</dbReference>
<dbReference type="InterPro" id="IPR001680">
    <property type="entry name" value="WD40_rpt"/>
</dbReference>
<dbReference type="AlphaFoldDB" id="B4CYT6"/>
<dbReference type="Proteomes" id="UP000005824">
    <property type="component" value="Unassembled WGS sequence"/>
</dbReference>
<protein>
    <submittedName>
        <fullName evidence="5">WD-40 repeat protein</fullName>
    </submittedName>
</protein>
<dbReference type="InterPro" id="IPR019775">
    <property type="entry name" value="WD40_repeat_CS"/>
</dbReference>
<keyword evidence="6" id="KW-1185">Reference proteome</keyword>
<gene>
    <name evidence="5" type="ORF">CfE428DRAFT_1824</name>
</gene>
<dbReference type="SUPFAM" id="SSF48452">
    <property type="entry name" value="TPR-like"/>
    <property type="match status" value="1"/>
</dbReference>
<dbReference type="SMART" id="SM00028">
    <property type="entry name" value="TPR"/>
    <property type="match status" value="3"/>
</dbReference>
<dbReference type="PROSITE" id="PS50082">
    <property type="entry name" value="WD_REPEATS_2"/>
    <property type="match status" value="6"/>
</dbReference>
<name>B4CYT6_9BACT</name>
<feature type="repeat" description="WD" evidence="3">
    <location>
        <begin position="578"/>
        <end position="607"/>
    </location>
</feature>
<evidence type="ECO:0000256" key="2">
    <source>
        <dbReference type="ARBA" id="ARBA00022737"/>
    </source>
</evidence>
<organism evidence="5 6">
    <name type="scientific">Chthoniobacter flavus Ellin428</name>
    <dbReference type="NCBI Taxonomy" id="497964"/>
    <lineage>
        <taxon>Bacteria</taxon>
        <taxon>Pseudomonadati</taxon>
        <taxon>Verrucomicrobiota</taxon>
        <taxon>Spartobacteria</taxon>
        <taxon>Chthoniobacterales</taxon>
        <taxon>Chthoniobacteraceae</taxon>
        <taxon>Chthoniobacter</taxon>
    </lineage>
</organism>
<dbReference type="InterPro" id="IPR011990">
    <property type="entry name" value="TPR-like_helical_dom_sf"/>
</dbReference>
<dbReference type="SMART" id="SM00320">
    <property type="entry name" value="WD40"/>
    <property type="match status" value="13"/>
</dbReference>
<feature type="repeat" description="WD" evidence="3">
    <location>
        <begin position="272"/>
        <end position="310"/>
    </location>
</feature>
<dbReference type="PANTHER" id="PTHR44019:SF8">
    <property type="entry name" value="POC1 CENTRIOLAR PROTEIN HOMOLOG"/>
    <property type="match status" value="1"/>
</dbReference>
<dbReference type="CDD" id="cd00200">
    <property type="entry name" value="WD40"/>
    <property type="match status" value="2"/>
</dbReference>
<dbReference type="PROSITE" id="PS00678">
    <property type="entry name" value="WD_REPEATS_1"/>
    <property type="match status" value="2"/>
</dbReference>
<evidence type="ECO:0000313" key="5">
    <source>
        <dbReference type="EMBL" id="EDY20627.1"/>
    </source>
</evidence>
<evidence type="ECO:0000256" key="1">
    <source>
        <dbReference type="ARBA" id="ARBA00022574"/>
    </source>
</evidence>
<evidence type="ECO:0000256" key="4">
    <source>
        <dbReference type="PROSITE-ProRule" id="PRU00339"/>
    </source>
</evidence>
<dbReference type="InParanoid" id="B4CYT6"/>
<dbReference type="PROSITE" id="PS50005">
    <property type="entry name" value="TPR"/>
    <property type="match status" value="1"/>
</dbReference>
<evidence type="ECO:0000313" key="6">
    <source>
        <dbReference type="Proteomes" id="UP000005824"/>
    </source>
</evidence>
<feature type="repeat" description="WD" evidence="3">
    <location>
        <begin position="398"/>
        <end position="436"/>
    </location>
</feature>
<dbReference type="InterPro" id="IPR019734">
    <property type="entry name" value="TPR_rpt"/>
</dbReference>
<dbReference type="InterPro" id="IPR015943">
    <property type="entry name" value="WD40/YVTN_repeat-like_dom_sf"/>
</dbReference>
<dbReference type="eggNOG" id="COG2319">
    <property type="taxonomic scope" value="Bacteria"/>
</dbReference>
<proteinExistence type="predicted"/>
<dbReference type="InterPro" id="IPR036322">
    <property type="entry name" value="WD40_repeat_dom_sf"/>
</dbReference>
<keyword evidence="2" id="KW-0677">Repeat</keyword>
<feature type="repeat" description="TPR" evidence="4">
    <location>
        <begin position="895"/>
        <end position="928"/>
    </location>
</feature>
<keyword evidence="1 3" id="KW-0853">WD repeat</keyword>
<dbReference type="PANTHER" id="PTHR44019">
    <property type="entry name" value="WD REPEAT-CONTAINING PROTEIN 55"/>
    <property type="match status" value="1"/>
</dbReference>
<dbReference type="Pfam" id="PF00400">
    <property type="entry name" value="WD40"/>
    <property type="match status" value="6"/>
</dbReference>
<dbReference type="EMBL" id="ABVL01000004">
    <property type="protein sequence ID" value="EDY20627.1"/>
    <property type="molecule type" value="Genomic_DNA"/>
</dbReference>
<dbReference type="InterPro" id="IPR050505">
    <property type="entry name" value="WDR55/POC1"/>
</dbReference>
<feature type="repeat" description="WD" evidence="3">
    <location>
        <begin position="143"/>
        <end position="184"/>
    </location>
</feature>
<feature type="repeat" description="WD" evidence="3">
    <location>
        <begin position="227"/>
        <end position="268"/>
    </location>
</feature>
<dbReference type="PROSITE" id="PS50294">
    <property type="entry name" value="WD_REPEATS_REGION"/>
    <property type="match status" value="3"/>
</dbReference>
<dbReference type="SUPFAM" id="SSF50978">
    <property type="entry name" value="WD40 repeat-like"/>
    <property type="match status" value="2"/>
</dbReference>